<evidence type="ECO:0000256" key="12">
    <source>
        <dbReference type="SAM" id="SignalP"/>
    </source>
</evidence>
<evidence type="ECO:0000256" key="6">
    <source>
        <dbReference type="ARBA" id="ARBA00022638"/>
    </source>
</evidence>
<dbReference type="Gene3D" id="3.20.20.80">
    <property type="entry name" value="Glycosidases"/>
    <property type="match status" value="1"/>
</dbReference>
<comment type="subcellular location">
    <subcellularLocation>
        <location evidence="2">Secreted</location>
    </subcellularLocation>
</comment>
<comment type="similarity">
    <text evidence="3 11">Belongs to the glycosyl hydrolase 25 family.</text>
</comment>
<accession>A0A316YXQ8</accession>
<evidence type="ECO:0000256" key="1">
    <source>
        <dbReference type="ARBA" id="ARBA00000632"/>
    </source>
</evidence>
<dbReference type="PANTHER" id="PTHR34135">
    <property type="entry name" value="LYSOZYME"/>
    <property type="match status" value="1"/>
</dbReference>
<feature type="signal peptide" evidence="12">
    <location>
        <begin position="1"/>
        <end position="20"/>
    </location>
</feature>
<evidence type="ECO:0000256" key="2">
    <source>
        <dbReference type="ARBA" id="ARBA00004613"/>
    </source>
</evidence>
<dbReference type="EMBL" id="KZ819634">
    <property type="protein sequence ID" value="PWN92863.1"/>
    <property type="molecule type" value="Genomic_DNA"/>
</dbReference>
<dbReference type="PROSITE" id="PS00953">
    <property type="entry name" value="GLYCOSYL_HYDROL_F25_1"/>
    <property type="match status" value="1"/>
</dbReference>
<dbReference type="OrthoDB" id="6590422at2759"/>
<dbReference type="GO" id="GO:0042742">
    <property type="term" value="P:defense response to bacterium"/>
    <property type="evidence" value="ECO:0007669"/>
    <property type="project" value="UniProtKB-KW"/>
</dbReference>
<dbReference type="InterPro" id="IPR008270">
    <property type="entry name" value="Glyco_hydro_25_AS"/>
</dbReference>
<keyword evidence="9 11" id="KW-0326">Glycosidase</keyword>
<keyword evidence="6" id="KW-0081">Bacteriolytic enzyme</keyword>
<keyword evidence="8" id="KW-1015">Disulfide bond</keyword>
<dbReference type="Proteomes" id="UP000245768">
    <property type="component" value="Unassembled WGS sequence"/>
</dbReference>
<comment type="catalytic activity">
    <reaction evidence="1 11">
        <text>Hydrolysis of (1-&gt;4)-beta-linkages between N-acetylmuramic acid and N-acetyl-D-glucosamine residues in a peptidoglycan and between N-acetyl-D-glucosamine residues in chitodextrins.</text>
        <dbReference type="EC" id="3.2.1.17"/>
    </reaction>
</comment>
<dbReference type="EC" id="3.2.1.17" evidence="11"/>
<evidence type="ECO:0000313" key="14">
    <source>
        <dbReference type="Proteomes" id="UP000245768"/>
    </source>
</evidence>
<protein>
    <recommendedName>
        <fullName evidence="11">Lysozyme</fullName>
        <ecNumber evidence="11">3.2.1.17</ecNumber>
    </recommendedName>
</protein>
<sequence>MVRLSTHFALLVASVTAALSQPIDQDSLAKRAPSGVPGFDVSHYQGTVDMASQKSKGARFVIIKATEGTTYTDASFSANYDAATKAGLIRGAYHFAHPDSGSGATQANYFLQHGGGWSDDGITLPGMLDIEYNPNGATCYGLSASAMVNWITDFVNTYHSKTKRYPIIYTTNDWWNTCTGNSKAFSANSPLNLAHYQSSTIGTIPGGWPYETIWQWADSGTFPGDQDVFK</sequence>
<keyword evidence="5" id="KW-0929">Antimicrobial</keyword>
<dbReference type="GO" id="GO:0031640">
    <property type="term" value="P:killing of cells of another organism"/>
    <property type="evidence" value="ECO:0007669"/>
    <property type="project" value="UniProtKB-KW"/>
</dbReference>
<dbReference type="SUPFAM" id="SSF51445">
    <property type="entry name" value="(Trans)glycosidases"/>
    <property type="match status" value="1"/>
</dbReference>
<dbReference type="RefSeq" id="XP_025380061.1">
    <property type="nucleotide sequence ID" value="XM_025518631.1"/>
</dbReference>
<dbReference type="FunFam" id="3.20.20.80:FF:000060">
    <property type="entry name" value="Lysozyme M1"/>
    <property type="match status" value="1"/>
</dbReference>
<dbReference type="GeneID" id="37040547"/>
<gene>
    <name evidence="13" type="ORF">FA10DRAFT_224994</name>
</gene>
<dbReference type="GO" id="GO:0016052">
    <property type="term" value="P:carbohydrate catabolic process"/>
    <property type="evidence" value="ECO:0007669"/>
    <property type="project" value="TreeGrafter"/>
</dbReference>
<evidence type="ECO:0000256" key="11">
    <source>
        <dbReference type="RuleBase" id="RU361176"/>
    </source>
</evidence>
<dbReference type="PANTHER" id="PTHR34135:SF2">
    <property type="entry name" value="LYSOZYME"/>
    <property type="match status" value="1"/>
</dbReference>
<evidence type="ECO:0000313" key="13">
    <source>
        <dbReference type="EMBL" id="PWN92863.1"/>
    </source>
</evidence>
<name>A0A316YXQ8_9BASI</name>
<dbReference type="GO" id="GO:0003796">
    <property type="term" value="F:lysozyme activity"/>
    <property type="evidence" value="ECO:0007669"/>
    <property type="project" value="UniProtKB-EC"/>
</dbReference>
<evidence type="ECO:0000256" key="7">
    <source>
        <dbReference type="ARBA" id="ARBA00022801"/>
    </source>
</evidence>
<evidence type="ECO:0000256" key="10">
    <source>
        <dbReference type="ARBA" id="ARBA00055588"/>
    </source>
</evidence>
<dbReference type="Pfam" id="PF01183">
    <property type="entry name" value="Glyco_hydro_25"/>
    <property type="match status" value="1"/>
</dbReference>
<comment type="function">
    <text evidence="10">This enzyme has both lysozyme (acetylmuramidase) and diacetylmuramidase activities.</text>
</comment>
<dbReference type="SMART" id="SM00641">
    <property type="entry name" value="Glyco_25"/>
    <property type="match status" value="1"/>
</dbReference>
<dbReference type="GO" id="GO:0005576">
    <property type="term" value="C:extracellular region"/>
    <property type="evidence" value="ECO:0007669"/>
    <property type="project" value="UniProtKB-SubCell"/>
</dbReference>
<dbReference type="CDD" id="cd06412">
    <property type="entry name" value="GH25_CH-type"/>
    <property type="match status" value="1"/>
</dbReference>
<evidence type="ECO:0000256" key="5">
    <source>
        <dbReference type="ARBA" id="ARBA00022529"/>
    </source>
</evidence>
<dbReference type="InterPro" id="IPR017853">
    <property type="entry name" value="GH"/>
</dbReference>
<dbReference type="InterPro" id="IPR018077">
    <property type="entry name" value="Glyco_hydro_fam25_subgr"/>
</dbReference>
<keyword evidence="7 11" id="KW-0378">Hydrolase</keyword>
<dbReference type="GO" id="GO:0009253">
    <property type="term" value="P:peptidoglycan catabolic process"/>
    <property type="evidence" value="ECO:0007669"/>
    <property type="project" value="InterPro"/>
</dbReference>
<dbReference type="AlphaFoldDB" id="A0A316YXQ8"/>
<dbReference type="PROSITE" id="PS51904">
    <property type="entry name" value="GLYCOSYL_HYDROL_F25_2"/>
    <property type="match status" value="1"/>
</dbReference>
<feature type="chain" id="PRO_5016252927" description="Lysozyme" evidence="12">
    <location>
        <begin position="21"/>
        <end position="230"/>
    </location>
</feature>
<keyword evidence="4" id="KW-0964">Secreted</keyword>
<evidence type="ECO:0000256" key="8">
    <source>
        <dbReference type="ARBA" id="ARBA00023157"/>
    </source>
</evidence>
<evidence type="ECO:0000256" key="3">
    <source>
        <dbReference type="ARBA" id="ARBA00010646"/>
    </source>
</evidence>
<proteinExistence type="inferred from homology"/>
<evidence type="ECO:0000256" key="9">
    <source>
        <dbReference type="ARBA" id="ARBA00023295"/>
    </source>
</evidence>
<reference evidence="13 14" key="1">
    <citation type="journal article" date="2018" name="Mol. Biol. Evol.">
        <title>Broad Genomic Sampling Reveals a Smut Pathogenic Ancestry of the Fungal Clade Ustilaginomycotina.</title>
        <authorList>
            <person name="Kijpornyongpan T."/>
            <person name="Mondo S.J."/>
            <person name="Barry K."/>
            <person name="Sandor L."/>
            <person name="Lee J."/>
            <person name="Lipzen A."/>
            <person name="Pangilinan J."/>
            <person name="LaButti K."/>
            <person name="Hainaut M."/>
            <person name="Henrissat B."/>
            <person name="Grigoriev I.V."/>
            <person name="Spatafora J.W."/>
            <person name="Aime M.C."/>
        </authorList>
    </citation>
    <scope>NUCLEOTIDE SEQUENCE [LARGE SCALE GENOMIC DNA]</scope>
    <source>
        <strain evidence="13 14">MCA 4198</strain>
    </source>
</reference>
<keyword evidence="14" id="KW-1185">Reference proteome</keyword>
<dbReference type="InterPro" id="IPR002053">
    <property type="entry name" value="Glyco_hydro_25"/>
</dbReference>
<evidence type="ECO:0000256" key="4">
    <source>
        <dbReference type="ARBA" id="ARBA00022525"/>
    </source>
</evidence>
<keyword evidence="12" id="KW-0732">Signal</keyword>
<dbReference type="InParanoid" id="A0A316YXQ8"/>
<organism evidence="13 14">
    <name type="scientific">Acaromyces ingoldii</name>
    <dbReference type="NCBI Taxonomy" id="215250"/>
    <lineage>
        <taxon>Eukaryota</taxon>
        <taxon>Fungi</taxon>
        <taxon>Dikarya</taxon>
        <taxon>Basidiomycota</taxon>
        <taxon>Ustilaginomycotina</taxon>
        <taxon>Exobasidiomycetes</taxon>
        <taxon>Exobasidiales</taxon>
        <taxon>Cryptobasidiaceae</taxon>
        <taxon>Acaromyces</taxon>
    </lineage>
</organism>
<dbReference type="GO" id="GO:0016998">
    <property type="term" value="P:cell wall macromolecule catabolic process"/>
    <property type="evidence" value="ECO:0007669"/>
    <property type="project" value="InterPro"/>
</dbReference>